<sequence>MQRFSTSSSRLQCESDISELNVFFVTKKRSLLFIQFLMNYSGFKILNCLSKVVRKHFV</sequence>
<proteinExistence type="predicted"/>
<reference evidence="1" key="1">
    <citation type="submission" date="2015-07" db="EMBL/GenBank/DDBJ databases">
        <title>MeaNS - Measles Nucleotide Surveillance Program.</title>
        <authorList>
            <person name="Tran T."/>
            <person name="Druce J."/>
        </authorList>
    </citation>
    <scope>NUCLEOTIDE SEQUENCE</scope>
    <source>
        <strain evidence="1">UCB-OBI-ISO-001</strain>
        <tissue evidence="1">Gonad</tissue>
    </source>
</reference>
<protein>
    <submittedName>
        <fullName evidence="1">Uncharacterized protein</fullName>
    </submittedName>
</protein>
<dbReference type="AlphaFoldDB" id="A0A0L8FK49"/>
<organism evidence="1">
    <name type="scientific">Octopus bimaculoides</name>
    <name type="common">California two-spotted octopus</name>
    <dbReference type="NCBI Taxonomy" id="37653"/>
    <lineage>
        <taxon>Eukaryota</taxon>
        <taxon>Metazoa</taxon>
        <taxon>Spiralia</taxon>
        <taxon>Lophotrochozoa</taxon>
        <taxon>Mollusca</taxon>
        <taxon>Cephalopoda</taxon>
        <taxon>Coleoidea</taxon>
        <taxon>Octopodiformes</taxon>
        <taxon>Octopoda</taxon>
        <taxon>Incirrata</taxon>
        <taxon>Octopodidae</taxon>
        <taxon>Octopus</taxon>
    </lineage>
</organism>
<evidence type="ECO:0000313" key="1">
    <source>
        <dbReference type="EMBL" id="KOF64231.1"/>
    </source>
</evidence>
<dbReference type="EMBL" id="KQ430378">
    <property type="protein sequence ID" value="KOF64231.1"/>
    <property type="molecule type" value="Genomic_DNA"/>
</dbReference>
<gene>
    <name evidence="1" type="ORF">OCBIM_22017608mg</name>
</gene>
<accession>A0A0L8FK49</accession>
<name>A0A0L8FK49_OCTBM</name>